<dbReference type="STRING" id="685588.A0A067U3Z9"/>
<protein>
    <submittedName>
        <fullName evidence="2">Uncharacterized protein</fullName>
    </submittedName>
</protein>
<dbReference type="OrthoDB" id="3230070at2759"/>
<organism evidence="2 3">
    <name type="scientific">Galerina marginata (strain CBS 339.88)</name>
    <dbReference type="NCBI Taxonomy" id="685588"/>
    <lineage>
        <taxon>Eukaryota</taxon>
        <taxon>Fungi</taxon>
        <taxon>Dikarya</taxon>
        <taxon>Basidiomycota</taxon>
        <taxon>Agaricomycotina</taxon>
        <taxon>Agaricomycetes</taxon>
        <taxon>Agaricomycetidae</taxon>
        <taxon>Agaricales</taxon>
        <taxon>Agaricineae</taxon>
        <taxon>Strophariaceae</taxon>
        <taxon>Galerina</taxon>
    </lineage>
</organism>
<proteinExistence type="predicted"/>
<feature type="region of interest" description="Disordered" evidence="1">
    <location>
        <begin position="61"/>
        <end position="86"/>
    </location>
</feature>
<feature type="non-terminal residue" evidence="2">
    <location>
        <position position="1"/>
    </location>
</feature>
<dbReference type="Proteomes" id="UP000027222">
    <property type="component" value="Unassembled WGS sequence"/>
</dbReference>
<feature type="compositionally biased region" description="Acidic residues" evidence="1">
    <location>
        <begin position="71"/>
        <end position="86"/>
    </location>
</feature>
<sequence>GEEYQTREHILVDCPRFNIHRNHLHKLSRDVFLPTILGTEEGIQALTTFLQESGAFTMLGRPLDDRVPPNFDDEPEVPEADDGPEF</sequence>
<keyword evidence="3" id="KW-1185">Reference proteome</keyword>
<name>A0A067U3Z9_GALM3</name>
<evidence type="ECO:0000256" key="1">
    <source>
        <dbReference type="SAM" id="MobiDB-lite"/>
    </source>
</evidence>
<dbReference type="EMBL" id="KL142367">
    <property type="protein sequence ID" value="KDR86178.1"/>
    <property type="molecule type" value="Genomic_DNA"/>
</dbReference>
<evidence type="ECO:0000313" key="2">
    <source>
        <dbReference type="EMBL" id="KDR86178.1"/>
    </source>
</evidence>
<accession>A0A067U3Z9</accession>
<dbReference type="AlphaFoldDB" id="A0A067U3Z9"/>
<reference evidence="3" key="1">
    <citation type="journal article" date="2014" name="Proc. Natl. Acad. Sci. U.S.A.">
        <title>Extensive sampling of basidiomycete genomes demonstrates inadequacy of the white-rot/brown-rot paradigm for wood decay fungi.</title>
        <authorList>
            <person name="Riley R."/>
            <person name="Salamov A.A."/>
            <person name="Brown D.W."/>
            <person name="Nagy L.G."/>
            <person name="Floudas D."/>
            <person name="Held B.W."/>
            <person name="Levasseur A."/>
            <person name="Lombard V."/>
            <person name="Morin E."/>
            <person name="Otillar R."/>
            <person name="Lindquist E.A."/>
            <person name="Sun H."/>
            <person name="LaButti K.M."/>
            <person name="Schmutz J."/>
            <person name="Jabbour D."/>
            <person name="Luo H."/>
            <person name="Baker S.E."/>
            <person name="Pisabarro A.G."/>
            <person name="Walton J.D."/>
            <person name="Blanchette R.A."/>
            <person name="Henrissat B."/>
            <person name="Martin F."/>
            <person name="Cullen D."/>
            <person name="Hibbett D.S."/>
            <person name="Grigoriev I.V."/>
        </authorList>
    </citation>
    <scope>NUCLEOTIDE SEQUENCE [LARGE SCALE GENOMIC DNA]</scope>
    <source>
        <strain evidence="3">CBS 339.88</strain>
    </source>
</reference>
<dbReference type="HOGENOM" id="CLU_163773_2_0_1"/>
<evidence type="ECO:0000313" key="3">
    <source>
        <dbReference type="Proteomes" id="UP000027222"/>
    </source>
</evidence>
<gene>
    <name evidence="2" type="ORF">GALMADRAFT_235395</name>
</gene>